<dbReference type="STRING" id="93759.A0A1R3J7L4"/>
<dbReference type="InterPro" id="IPR053781">
    <property type="entry name" value="F-box_AtFBL13-like"/>
</dbReference>
<dbReference type="InterPro" id="IPR032675">
    <property type="entry name" value="LRR_dom_sf"/>
</dbReference>
<dbReference type="AlphaFoldDB" id="A0A1R3J7L4"/>
<dbReference type="InterPro" id="IPR001810">
    <property type="entry name" value="F-box_dom"/>
</dbReference>
<feature type="domain" description="F-box" evidence="1">
    <location>
        <begin position="13"/>
        <end position="61"/>
    </location>
</feature>
<accession>A0A1R3J7L4</accession>
<dbReference type="Pfam" id="PF24758">
    <property type="entry name" value="LRR_At5g56370"/>
    <property type="match status" value="1"/>
</dbReference>
<keyword evidence="3" id="KW-1185">Reference proteome</keyword>
<dbReference type="CDD" id="cd22160">
    <property type="entry name" value="F-box_AtFBL13-like"/>
    <property type="match status" value="1"/>
</dbReference>
<dbReference type="SMART" id="SM00256">
    <property type="entry name" value="FBOX"/>
    <property type="match status" value="1"/>
</dbReference>
<dbReference type="InterPro" id="IPR055411">
    <property type="entry name" value="LRR_FXL15/At3g58940/PEG3-like"/>
</dbReference>
<dbReference type="Proteomes" id="UP000187203">
    <property type="component" value="Unassembled WGS sequence"/>
</dbReference>
<organism evidence="2 3">
    <name type="scientific">Corchorus olitorius</name>
    <dbReference type="NCBI Taxonomy" id="93759"/>
    <lineage>
        <taxon>Eukaryota</taxon>
        <taxon>Viridiplantae</taxon>
        <taxon>Streptophyta</taxon>
        <taxon>Embryophyta</taxon>
        <taxon>Tracheophyta</taxon>
        <taxon>Spermatophyta</taxon>
        <taxon>Magnoliopsida</taxon>
        <taxon>eudicotyledons</taxon>
        <taxon>Gunneridae</taxon>
        <taxon>Pentapetalae</taxon>
        <taxon>rosids</taxon>
        <taxon>malvids</taxon>
        <taxon>Malvales</taxon>
        <taxon>Malvaceae</taxon>
        <taxon>Grewioideae</taxon>
        <taxon>Apeibeae</taxon>
        <taxon>Corchorus</taxon>
    </lineage>
</organism>
<proteinExistence type="predicted"/>
<gene>
    <name evidence="2" type="ORF">COLO4_18880</name>
</gene>
<dbReference type="InterPro" id="IPR036047">
    <property type="entry name" value="F-box-like_dom_sf"/>
</dbReference>
<protein>
    <recommendedName>
        <fullName evidence="1">F-box domain-containing protein</fullName>
    </recommendedName>
</protein>
<dbReference type="OrthoDB" id="650312at2759"/>
<sequence>MDSISIDDFGGEDRSISELPDKILIHILSFLTAKDIVATSALSKRWKSFSKLFPIRNFELLIWAGKPPAVQRNIHSFDSFQREVQLLPDKARIGTFNLIYRLPICSNEAENESNSKLTSLLNDVLKKHKVEKFEFLYNRIDSELIKPVPLPDSLFTSDSLTSLKLTASQICFPTSISFPRLKTLHLRCADIENAKQLFSGHPVLEELELEYCRWNYYKALSISIGPLKRLTISHGGTTAGKTLSLRINCSNLQSLKLTTCSRFEFEFERCNLSSLAEAYLKIITWSLLPQPRHDFAHQTLEFLERIRHVKHLELAQDTLQIQWGAGGSIDAHSSKVT</sequence>
<dbReference type="Gene3D" id="1.20.1280.50">
    <property type="match status" value="1"/>
</dbReference>
<dbReference type="PANTHER" id="PTHR31900:SF34">
    <property type="entry name" value="EMB|CAB62440.1-RELATED"/>
    <property type="match status" value="1"/>
</dbReference>
<dbReference type="SUPFAM" id="SSF52047">
    <property type="entry name" value="RNI-like"/>
    <property type="match status" value="1"/>
</dbReference>
<evidence type="ECO:0000259" key="1">
    <source>
        <dbReference type="PROSITE" id="PS50181"/>
    </source>
</evidence>
<reference evidence="3" key="1">
    <citation type="submission" date="2013-09" db="EMBL/GenBank/DDBJ databases">
        <title>Corchorus olitorius genome sequencing.</title>
        <authorList>
            <person name="Alam M."/>
            <person name="Haque M.S."/>
            <person name="Islam M.S."/>
            <person name="Emdad E.M."/>
            <person name="Islam M.M."/>
            <person name="Ahmed B."/>
            <person name="Halim A."/>
            <person name="Hossen Q.M.M."/>
            <person name="Hossain M.Z."/>
            <person name="Ahmed R."/>
            <person name="Khan M.M."/>
            <person name="Islam R."/>
            <person name="Rashid M.M."/>
            <person name="Khan S.A."/>
            <person name="Rahman M.S."/>
            <person name="Alam M."/>
            <person name="Yahiya A.S."/>
            <person name="Khan M.S."/>
            <person name="Azam M.S."/>
            <person name="Haque T."/>
            <person name="Lashkar M.Z.H."/>
            <person name="Akhand A.I."/>
            <person name="Morshed G."/>
            <person name="Roy S."/>
            <person name="Uddin K.S."/>
            <person name="Rabeya T."/>
            <person name="Hossain A.S."/>
            <person name="Chowdhury A."/>
            <person name="Snigdha A.R."/>
            <person name="Mortoza M.S."/>
            <person name="Matin S.A."/>
            <person name="Hoque S.M.E."/>
            <person name="Islam M.K."/>
            <person name="Roy D.K."/>
            <person name="Haider R."/>
            <person name="Moosa M.M."/>
            <person name="Elias S.M."/>
            <person name="Hasan A.M."/>
            <person name="Jahan S."/>
            <person name="Shafiuddin M."/>
            <person name="Mahmood N."/>
            <person name="Shommy N.S."/>
        </authorList>
    </citation>
    <scope>NUCLEOTIDE SEQUENCE [LARGE SCALE GENOMIC DNA]</scope>
    <source>
        <strain evidence="3">cv. O-4</strain>
    </source>
</reference>
<dbReference type="Gene3D" id="3.80.10.10">
    <property type="entry name" value="Ribonuclease Inhibitor"/>
    <property type="match status" value="1"/>
</dbReference>
<dbReference type="PROSITE" id="PS50181">
    <property type="entry name" value="FBOX"/>
    <property type="match status" value="1"/>
</dbReference>
<dbReference type="InterPro" id="IPR050232">
    <property type="entry name" value="FBL13/AtMIF1-like"/>
</dbReference>
<dbReference type="SUPFAM" id="SSF81383">
    <property type="entry name" value="F-box domain"/>
    <property type="match status" value="1"/>
</dbReference>
<evidence type="ECO:0000313" key="3">
    <source>
        <dbReference type="Proteomes" id="UP000187203"/>
    </source>
</evidence>
<comment type="caution">
    <text evidence="2">The sequence shown here is derived from an EMBL/GenBank/DDBJ whole genome shotgun (WGS) entry which is preliminary data.</text>
</comment>
<dbReference type="EMBL" id="AWUE01016514">
    <property type="protein sequence ID" value="OMO90797.1"/>
    <property type="molecule type" value="Genomic_DNA"/>
</dbReference>
<name>A0A1R3J7L4_9ROSI</name>
<evidence type="ECO:0000313" key="2">
    <source>
        <dbReference type="EMBL" id="OMO90797.1"/>
    </source>
</evidence>
<dbReference type="Pfam" id="PF00646">
    <property type="entry name" value="F-box"/>
    <property type="match status" value="1"/>
</dbReference>
<dbReference type="PANTHER" id="PTHR31900">
    <property type="entry name" value="F-BOX/RNI SUPERFAMILY PROTEIN-RELATED"/>
    <property type="match status" value="1"/>
</dbReference>